<keyword evidence="6 12" id="KW-0812">Transmembrane</keyword>
<dbReference type="Pfam" id="PF00852">
    <property type="entry name" value="Glyco_transf_10"/>
    <property type="match status" value="1"/>
</dbReference>
<dbReference type="GO" id="GO:0032580">
    <property type="term" value="C:Golgi cisterna membrane"/>
    <property type="evidence" value="ECO:0007669"/>
    <property type="project" value="UniProtKB-SubCell"/>
</dbReference>
<dbReference type="EC" id="2.4.1.-" evidence="12"/>
<keyword evidence="8" id="KW-1133">Transmembrane helix</keyword>
<dbReference type="PANTHER" id="PTHR48438">
    <property type="entry name" value="ALPHA-(1,3)-FUCOSYLTRANSFERASE C-RELATED"/>
    <property type="match status" value="1"/>
</dbReference>
<sequence>MEGVQGPNGLARCNQRDQTGHMMRCEVTVDNRRFDQADAVVLYTHGKTHWSDLHFQPVKRPGTIWTFFAVESPINSRNSLFKHDAFQAKFNSTMTYRSDSEFWHGYIRSQRRPQPISAQQAQTQEAELRMLFRKKSKMAAVFVSNCNAASRRDDYIRILQRYIPVDVYGLCGPLRCDDRQKCDQMLRDDYKFYLAFENSHCFDYVTEKLLRILSDKSVVPVVRGGADYSRLMPKNSVIDTSAFSSPVHLAMHLKRLAENEDLWVDMFRWSTEWEVKGPDLPLCQYCHHLFSREELASPHLYPDVYKWWSEGTCYPVRDLPPRRSRRLRRRTRNRGF</sequence>
<feature type="domain" description="Fucosyltransferase N-terminal" evidence="14">
    <location>
        <begin position="18"/>
        <end position="106"/>
    </location>
</feature>
<dbReference type="GO" id="GO:0000139">
    <property type="term" value="C:Golgi membrane"/>
    <property type="evidence" value="ECO:0007669"/>
    <property type="project" value="UniProtKB-SubCell"/>
</dbReference>
<evidence type="ECO:0000256" key="12">
    <source>
        <dbReference type="RuleBase" id="RU003832"/>
    </source>
</evidence>
<organism evidence="15 16">
    <name type="scientific">Elysia chlorotica</name>
    <name type="common">Eastern emerald elysia</name>
    <name type="synonym">Sea slug</name>
    <dbReference type="NCBI Taxonomy" id="188477"/>
    <lineage>
        <taxon>Eukaryota</taxon>
        <taxon>Metazoa</taxon>
        <taxon>Spiralia</taxon>
        <taxon>Lophotrochozoa</taxon>
        <taxon>Mollusca</taxon>
        <taxon>Gastropoda</taxon>
        <taxon>Heterobranchia</taxon>
        <taxon>Euthyneura</taxon>
        <taxon>Panpulmonata</taxon>
        <taxon>Sacoglossa</taxon>
        <taxon>Placobranchoidea</taxon>
        <taxon>Plakobranchidae</taxon>
        <taxon>Elysia</taxon>
    </lineage>
</organism>
<proteinExistence type="inferred from homology"/>
<evidence type="ECO:0000256" key="11">
    <source>
        <dbReference type="ARBA" id="ARBA00023180"/>
    </source>
</evidence>
<evidence type="ECO:0000259" key="13">
    <source>
        <dbReference type="Pfam" id="PF00852"/>
    </source>
</evidence>
<comment type="subcellular location">
    <subcellularLocation>
        <location evidence="1">Golgi apparatus membrane</location>
        <topology evidence="1">Single-pass type II membrane protein</topology>
    </subcellularLocation>
    <subcellularLocation>
        <location evidence="12">Golgi apparatus</location>
        <location evidence="12">Golgi stack membrane</location>
        <topology evidence="12">Single-pass type II membrane protein</topology>
    </subcellularLocation>
</comment>
<evidence type="ECO:0000256" key="2">
    <source>
        <dbReference type="ARBA" id="ARBA00004922"/>
    </source>
</evidence>
<gene>
    <name evidence="15" type="ORF">EGW08_004899</name>
</gene>
<evidence type="ECO:0000313" key="15">
    <source>
        <dbReference type="EMBL" id="RUS87357.1"/>
    </source>
</evidence>
<dbReference type="InterPro" id="IPR001503">
    <property type="entry name" value="Glyco_trans_10"/>
</dbReference>
<keyword evidence="9 12" id="KW-0333">Golgi apparatus</keyword>
<evidence type="ECO:0000256" key="6">
    <source>
        <dbReference type="ARBA" id="ARBA00022692"/>
    </source>
</evidence>
<dbReference type="GO" id="GO:0008417">
    <property type="term" value="F:fucosyltransferase activity"/>
    <property type="evidence" value="ECO:0007669"/>
    <property type="project" value="InterPro"/>
</dbReference>
<evidence type="ECO:0000256" key="10">
    <source>
        <dbReference type="ARBA" id="ARBA00023136"/>
    </source>
</evidence>
<dbReference type="PANTHER" id="PTHR48438:SF1">
    <property type="entry name" value="ALPHA-(1,3)-FUCOSYLTRANSFERASE C-RELATED"/>
    <property type="match status" value="1"/>
</dbReference>
<evidence type="ECO:0000256" key="7">
    <source>
        <dbReference type="ARBA" id="ARBA00022968"/>
    </source>
</evidence>
<feature type="domain" description="Fucosyltransferase C-terminal" evidence="13">
    <location>
        <begin position="133"/>
        <end position="307"/>
    </location>
</feature>
<dbReference type="InterPro" id="IPR055270">
    <property type="entry name" value="Glyco_tran_10_C"/>
</dbReference>
<dbReference type="Proteomes" id="UP000271974">
    <property type="component" value="Unassembled WGS sequence"/>
</dbReference>
<keyword evidence="7" id="KW-0735">Signal-anchor</keyword>
<evidence type="ECO:0000256" key="3">
    <source>
        <dbReference type="ARBA" id="ARBA00008919"/>
    </source>
</evidence>
<comment type="similarity">
    <text evidence="3 12">Belongs to the glycosyltransferase 10 family.</text>
</comment>
<dbReference type="Pfam" id="PF17039">
    <property type="entry name" value="Glyco_tran_10_N"/>
    <property type="match status" value="1"/>
</dbReference>
<name>A0A433U0M4_ELYCH</name>
<dbReference type="InterPro" id="IPR038577">
    <property type="entry name" value="GT10-like_C_sf"/>
</dbReference>
<dbReference type="InterPro" id="IPR031481">
    <property type="entry name" value="Glyco_tran_10_N"/>
</dbReference>
<keyword evidence="16" id="KW-1185">Reference proteome</keyword>
<reference evidence="15 16" key="1">
    <citation type="submission" date="2019-01" db="EMBL/GenBank/DDBJ databases">
        <title>A draft genome assembly of the solar-powered sea slug Elysia chlorotica.</title>
        <authorList>
            <person name="Cai H."/>
            <person name="Li Q."/>
            <person name="Fang X."/>
            <person name="Li J."/>
            <person name="Curtis N.E."/>
            <person name="Altenburger A."/>
            <person name="Shibata T."/>
            <person name="Feng M."/>
            <person name="Maeda T."/>
            <person name="Schwartz J.A."/>
            <person name="Shigenobu S."/>
            <person name="Lundholm N."/>
            <person name="Nishiyama T."/>
            <person name="Yang H."/>
            <person name="Hasebe M."/>
            <person name="Li S."/>
            <person name="Pierce S.K."/>
            <person name="Wang J."/>
        </authorList>
    </citation>
    <scope>NUCLEOTIDE SEQUENCE [LARGE SCALE GENOMIC DNA]</scope>
    <source>
        <strain evidence="15">EC2010</strain>
        <tissue evidence="15">Whole organism of an adult</tissue>
    </source>
</reference>
<dbReference type="Gene3D" id="3.40.50.11660">
    <property type="entry name" value="Glycosyl transferase family 10, C-terminal domain"/>
    <property type="match status" value="1"/>
</dbReference>
<dbReference type="AlphaFoldDB" id="A0A433U0M4"/>
<dbReference type="STRING" id="188477.A0A433U0M4"/>
<dbReference type="EMBL" id="RQTK01000113">
    <property type="protein sequence ID" value="RUS87357.1"/>
    <property type="molecule type" value="Genomic_DNA"/>
</dbReference>
<evidence type="ECO:0000256" key="1">
    <source>
        <dbReference type="ARBA" id="ARBA00004323"/>
    </source>
</evidence>
<accession>A0A433U0M4</accession>
<evidence type="ECO:0000313" key="16">
    <source>
        <dbReference type="Proteomes" id="UP000271974"/>
    </source>
</evidence>
<dbReference type="SUPFAM" id="SSF53756">
    <property type="entry name" value="UDP-Glycosyltransferase/glycogen phosphorylase"/>
    <property type="match status" value="1"/>
</dbReference>
<evidence type="ECO:0000256" key="9">
    <source>
        <dbReference type="ARBA" id="ARBA00023034"/>
    </source>
</evidence>
<evidence type="ECO:0000256" key="5">
    <source>
        <dbReference type="ARBA" id="ARBA00022679"/>
    </source>
</evidence>
<evidence type="ECO:0000256" key="4">
    <source>
        <dbReference type="ARBA" id="ARBA00022676"/>
    </source>
</evidence>
<keyword evidence="11" id="KW-0325">Glycoprotein</keyword>
<dbReference type="FunFam" id="3.40.50.11660:FF:000004">
    <property type="entry name" value="Glycoprotein 3-alpha-L-fucosyltransferase A"/>
    <property type="match status" value="1"/>
</dbReference>
<keyword evidence="10" id="KW-0472">Membrane</keyword>
<keyword evidence="4 12" id="KW-0328">Glycosyltransferase</keyword>
<evidence type="ECO:0000256" key="8">
    <source>
        <dbReference type="ARBA" id="ARBA00022989"/>
    </source>
</evidence>
<evidence type="ECO:0000259" key="14">
    <source>
        <dbReference type="Pfam" id="PF17039"/>
    </source>
</evidence>
<keyword evidence="5 12" id="KW-0808">Transferase</keyword>
<dbReference type="OrthoDB" id="427096at2759"/>
<dbReference type="UniPathway" id="UPA00378"/>
<comment type="caution">
    <text evidence="15">The sequence shown here is derived from an EMBL/GenBank/DDBJ whole genome shotgun (WGS) entry which is preliminary data.</text>
</comment>
<comment type="pathway">
    <text evidence="2">Protein modification; protein glycosylation.</text>
</comment>
<protein>
    <recommendedName>
        <fullName evidence="12">Fucosyltransferase</fullName>
        <ecNumber evidence="12">2.4.1.-</ecNumber>
    </recommendedName>
</protein>